<dbReference type="AlphaFoldDB" id="A0A9P6X8K9"/>
<reference evidence="2" key="1">
    <citation type="journal article" date="2020" name="Microb. Genom.">
        <title>Genetic diversity of clinical and environmental Mucorales isolates obtained from an investigation of mucormycosis cases among solid organ transplant recipients.</title>
        <authorList>
            <person name="Nguyen M.H."/>
            <person name="Kaul D."/>
            <person name="Muto C."/>
            <person name="Cheng S.J."/>
            <person name="Richter R.A."/>
            <person name="Bruno V.M."/>
            <person name="Liu G."/>
            <person name="Beyhan S."/>
            <person name="Sundermann A.J."/>
            <person name="Mounaud S."/>
            <person name="Pasculle A.W."/>
            <person name="Nierman W.C."/>
            <person name="Driscoll E."/>
            <person name="Cumbie R."/>
            <person name="Clancy C.J."/>
            <person name="Dupont C.L."/>
        </authorList>
    </citation>
    <scope>NUCLEOTIDE SEQUENCE</scope>
    <source>
        <strain evidence="2">GL11</strain>
    </source>
</reference>
<evidence type="ECO:0000313" key="3">
    <source>
        <dbReference type="Proteomes" id="UP000716291"/>
    </source>
</evidence>
<sequence>MDSNLQPNIVQNILPVQDFLNDWHVRVTWIAFTTLWVFWGLTWFIRNAFGGDGSHVVQPNTNPNAPTSEVDQETGMAAGTNQKKFLAAPAWGAGIFNRLNRAHDMLRDLILMLLSVLTINTFARGSTRAVMILAWIFVAFAFVYFFVEAGYEHRFLRLMYTLTFYGISLAIIGCAWQQGFFA</sequence>
<keyword evidence="1" id="KW-1133">Transmembrane helix</keyword>
<dbReference type="EMBL" id="JAANQT010000882">
    <property type="protein sequence ID" value="KAG1307792.1"/>
    <property type="molecule type" value="Genomic_DNA"/>
</dbReference>
<keyword evidence="1" id="KW-0812">Transmembrane</keyword>
<evidence type="ECO:0000256" key="1">
    <source>
        <dbReference type="SAM" id="Phobius"/>
    </source>
</evidence>
<feature type="transmembrane region" description="Helical" evidence="1">
    <location>
        <begin position="105"/>
        <end position="123"/>
    </location>
</feature>
<comment type="caution">
    <text evidence="2">The sequence shown here is derived from an EMBL/GenBank/DDBJ whole genome shotgun (WGS) entry which is preliminary data.</text>
</comment>
<feature type="transmembrane region" description="Helical" evidence="1">
    <location>
        <begin position="27"/>
        <end position="45"/>
    </location>
</feature>
<dbReference type="OrthoDB" id="2446850at2759"/>
<protein>
    <submittedName>
        <fullName evidence="2">Uncharacterized protein</fullName>
    </submittedName>
</protein>
<organism evidence="2 3">
    <name type="scientific">Rhizopus oryzae</name>
    <name type="common">Mucormycosis agent</name>
    <name type="synonym">Rhizopus arrhizus var. delemar</name>
    <dbReference type="NCBI Taxonomy" id="64495"/>
    <lineage>
        <taxon>Eukaryota</taxon>
        <taxon>Fungi</taxon>
        <taxon>Fungi incertae sedis</taxon>
        <taxon>Mucoromycota</taxon>
        <taxon>Mucoromycotina</taxon>
        <taxon>Mucoromycetes</taxon>
        <taxon>Mucorales</taxon>
        <taxon>Mucorineae</taxon>
        <taxon>Rhizopodaceae</taxon>
        <taxon>Rhizopus</taxon>
    </lineage>
</organism>
<dbReference type="Proteomes" id="UP000716291">
    <property type="component" value="Unassembled WGS sequence"/>
</dbReference>
<feature type="transmembrane region" description="Helical" evidence="1">
    <location>
        <begin position="159"/>
        <end position="179"/>
    </location>
</feature>
<proteinExistence type="predicted"/>
<accession>A0A9P6X8K9</accession>
<evidence type="ECO:0000313" key="2">
    <source>
        <dbReference type="EMBL" id="KAG1307792.1"/>
    </source>
</evidence>
<name>A0A9P6X8K9_RHIOR</name>
<gene>
    <name evidence="2" type="ORF">G6F64_006534</name>
</gene>
<keyword evidence="3" id="KW-1185">Reference proteome</keyword>
<feature type="transmembrane region" description="Helical" evidence="1">
    <location>
        <begin position="129"/>
        <end position="147"/>
    </location>
</feature>
<keyword evidence="1" id="KW-0472">Membrane</keyword>